<gene>
    <name evidence="4" type="ORF">INF28_02735</name>
</gene>
<dbReference type="Proteomes" id="UP000806542">
    <property type="component" value="Unassembled WGS sequence"/>
</dbReference>
<dbReference type="Pfam" id="PF02952">
    <property type="entry name" value="Fucose_iso_C"/>
    <property type="match status" value="1"/>
</dbReference>
<evidence type="ECO:0000256" key="1">
    <source>
        <dbReference type="ARBA" id="ARBA00023235"/>
    </source>
</evidence>
<dbReference type="RefSeq" id="WP_226391948.1">
    <property type="nucleotide sequence ID" value="NZ_JADCKB010000004.1"/>
</dbReference>
<dbReference type="SUPFAM" id="SSF53743">
    <property type="entry name" value="FucI/AraA N-terminal and middle domains"/>
    <property type="match status" value="1"/>
</dbReference>
<dbReference type="EMBL" id="JADCKB010000004">
    <property type="protein sequence ID" value="MBE5039385.1"/>
    <property type="molecule type" value="Genomic_DNA"/>
</dbReference>
<organism evidence="4 5">
    <name type="scientific">Ructibacterium gallinarum</name>
    <dbReference type="NCBI Taxonomy" id="2779355"/>
    <lineage>
        <taxon>Bacteria</taxon>
        <taxon>Bacillati</taxon>
        <taxon>Bacillota</taxon>
        <taxon>Clostridia</taxon>
        <taxon>Eubacteriales</taxon>
        <taxon>Oscillospiraceae</taxon>
        <taxon>Ructibacterium</taxon>
    </lineage>
</organism>
<evidence type="ECO:0000313" key="4">
    <source>
        <dbReference type="EMBL" id="MBE5039385.1"/>
    </source>
</evidence>
<dbReference type="AlphaFoldDB" id="A0A9D5R7Y7"/>
<proteinExistence type="predicted"/>
<protein>
    <recommendedName>
        <fullName evidence="3">L-fucose isomerase C-terminal domain-containing protein</fullName>
    </recommendedName>
</protein>
<evidence type="ECO:0000259" key="3">
    <source>
        <dbReference type="Pfam" id="PF02952"/>
    </source>
</evidence>
<sequence>MKKQTFALYFGNRGFFPESLIETAREEMKQAVTEAGYDYIIPPIDMTRYGAVETSEEGRKYAEWLKEHEGKYDGIIISLPNFGDENGAVAAVSETDKPIFLQAYPDEIGKMDFEHRRDSYCGKFSIEDYFHQCGIRYTVFEPHVVHPLTMKFKQNLDDFAAVCRVVNGMKKFTVGILGARTSKFKTVRYDEITLQKYGITCESFDLSDLFYRVRQYSDKDSKVIERMNQLRQYTDFSHVPEDKLCTLGKVSMVIDDYISEFKLDCITLRCWEEMQTELGIAPCVLLSELNDRGIVASCEIDLCSAISMYAMQLASEKPTACLDWNNNYGSDPNKVILFHCGSTAQQLMKGRGVVSDHKMFAKACPGCGWGSNEGRIASFPMTFSNCKTEDGKLTCYIDEGSFTDDEIENRFFGCGGVAVIDDLQRKLIRLGREGFRHHTAIGVGHMAKILNEAFTYYLNYNVIEL</sequence>
<evidence type="ECO:0000256" key="2">
    <source>
        <dbReference type="ARBA" id="ARBA00023277"/>
    </source>
</evidence>
<dbReference type="PANTHER" id="PTHR36120">
    <property type="entry name" value="FUCOSE ISOMERASE"/>
    <property type="match status" value="1"/>
</dbReference>
<dbReference type="GO" id="GO:0006004">
    <property type="term" value="P:fucose metabolic process"/>
    <property type="evidence" value="ECO:0007669"/>
    <property type="project" value="InterPro"/>
</dbReference>
<keyword evidence="1" id="KW-0413">Isomerase</keyword>
<reference evidence="4" key="1">
    <citation type="submission" date="2020-10" db="EMBL/GenBank/DDBJ databases">
        <title>ChiBAC.</title>
        <authorList>
            <person name="Zenner C."/>
            <person name="Hitch T.C.A."/>
            <person name="Clavel T."/>
        </authorList>
    </citation>
    <scope>NUCLEOTIDE SEQUENCE</scope>
    <source>
        <strain evidence="4">DSM 107454</strain>
    </source>
</reference>
<dbReference type="GO" id="GO:0008736">
    <property type="term" value="F:L-fucose isomerase activity"/>
    <property type="evidence" value="ECO:0007669"/>
    <property type="project" value="InterPro"/>
</dbReference>
<evidence type="ECO:0000313" key="5">
    <source>
        <dbReference type="Proteomes" id="UP000806542"/>
    </source>
</evidence>
<dbReference type="PANTHER" id="PTHR36120:SF1">
    <property type="entry name" value="L-FUCOSE ISOMERASE C-TERMINAL DOMAIN-CONTAINING PROTEIN"/>
    <property type="match status" value="1"/>
</dbReference>
<keyword evidence="5" id="KW-1185">Reference proteome</keyword>
<accession>A0A9D5R7Y7</accession>
<keyword evidence="2" id="KW-0119">Carbohydrate metabolism</keyword>
<dbReference type="InterPro" id="IPR015888">
    <property type="entry name" value="Fuc_isomerase_C"/>
</dbReference>
<dbReference type="InterPro" id="IPR009015">
    <property type="entry name" value="Fucose_isomerase_N/cen_sf"/>
</dbReference>
<name>A0A9D5R7Y7_9FIRM</name>
<feature type="domain" description="L-fucose isomerase C-terminal" evidence="3">
    <location>
        <begin position="337"/>
        <end position="463"/>
    </location>
</feature>
<comment type="caution">
    <text evidence="4">The sequence shown here is derived from an EMBL/GenBank/DDBJ whole genome shotgun (WGS) entry which is preliminary data.</text>
</comment>
<dbReference type="GO" id="GO:0005737">
    <property type="term" value="C:cytoplasm"/>
    <property type="evidence" value="ECO:0007669"/>
    <property type="project" value="InterPro"/>
</dbReference>